<evidence type="ECO:0000256" key="3">
    <source>
        <dbReference type="ARBA" id="ARBA00022692"/>
    </source>
</evidence>
<dbReference type="InterPro" id="IPR013057">
    <property type="entry name" value="AA_transpt_TM"/>
</dbReference>
<gene>
    <name evidence="9" type="ORF">DFH07DRAFT_458345</name>
</gene>
<dbReference type="GO" id="GO:0005774">
    <property type="term" value="C:vacuolar membrane"/>
    <property type="evidence" value="ECO:0007669"/>
    <property type="project" value="TreeGrafter"/>
</dbReference>
<dbReference type="Pfam" id="PF01490">
    <property type="entry name" value="Aa_trans"/>
    <property type="match status" value="1"/>
</dbReference>
<feature type="transmembrane region" description="Helical" evidence="7">
    <location>
        <begin position="580"/>
        <end position="601"/>
    </location>
</feature>
<evidence type="ECO:0000256" key="1">
    <source>
        <dbReference type="ARBA" id="ARBA00004141"/>
    </source>
</evidence>
<feature type="region of interest" description="Disordered" evidence="6">
    <location>
        <begin position="1"/>
        <end position="103"/>
    </location>
</feature>
<feature type="compositionally biased region" description="Pro residues" evidence="6">
    <location>
        <begin position="44"/>
        <end position="55"/>
    </location>
</feature>
<feature type="compositionally biased region" description="Polar residues" evidence="6">
    <location>
        <begin position="124"/>
        <end position="134"/>
    </location>
</feature>
<feature type="transmembrane region" description="Helical" evidence="7">
    <location>
        <begin position="533"/>
        <end position="556"/>
    </location>
</feature>
<feature type="compositionally biased region" description="Basic residues" evidence="6">
    <location>
        <begin position="298"/>
        <end position="309"/>
    </location>
</feature>
<comment type="similarity">
    <text evidence="2">Belongs to the amino acid/polyamine transporter 2 family.</text>
</comment>
<feature type="transmembrane region" description="Helical" evidence="7">
    <location>
        <begin position="500"/>
        <end position="521"/>
    </location>
</feature>
<feature type="transmembrane region" description="Helical" evidence="7">
    <location>
        <begin position="348"/>
        <end position="370"/>
    </location>
</feature>
<keyword evidence="3 7" id="KW-0812">Transmembrane</keyword>
<feature type="region of interest" description="Disordered" evidence="6">
    <location>
        <begin position="289"/>
        <end position="313"/>
    </location>
</feature>
<feature type="domain" description="Amino acid transporter transmembrane" evidence="8">
    <location>
        <begin position="317"/>
        <end position="699"/>
    </location>
</feature>
<dbReference type="PANTHER" id="PTHR22950:SF666">
    <property type="entry name" value="VACUOLAR AMINO ACID TRANSPORTER 4"/>
    <property type="match status" value="1"/>
</dbReference>
<sequence>MSSPSKPVNITKRATDPANGISGSLSTPYGTPDLRVLRAQYAGTPPPPNIPPRNIPTPSLRPQVSDASLVPSADGQPGSFGGISAALRPNGSDTQLNLDLDDLPDEEKARVLRRHLVSKEERQNQGGESKSTPASELDVPLGSQPGGSGSRRSSSSAQAHVQREDTEPFPIPYHAPGADITHDIYKWHSDQRKLAARGRAASFSAPRPATPDPVFEHIHEPGGFRRNYVLMRATERGEEEPRILNNFIEFLYIFGHFAGEDLEEDEDGDDDEEMGVDAAADAAEPTENAPLLGTRSVTRSRSRSRRKRASSVGAHGNATVAQAVLMLLKAFVGTGVLFLGKAFYNGGLLFSSVLFTFIALISLYSFLLLVRTKFVVSGSFGDIGGALYGPWMRYLILGSIVVSQIGFVAAYIIFVAQNLQALVMGITHCLKLVPIQYFIIIQLIVFLPLVLIRDLAKLSSTALVADGFILVGLVYIFSSEISIVAERGIADIQLFNPKDFSLFVGVAVFSFEGVGMVIPITDAMREPHKFPKVLTGVMLGVLVLFGGAGALAYITFGSEIQTVVLVNLNAESKMVQSVQFIYSLAIMLSVPLQLFPAIRIMENGLFTRSGKVDTRVKWTKNMFRFATVFLAALLSWVGAADLDKFVAFIGCFACVPLCYVYPAMLHYKACANTRRKKAADIAMIVFGMVAAVYTTLQTVKLMLEPDNGGPPVFGNCDVPPS</sequence>
<evidence type="ECO:0000313" key="10">
    <source>
        <dbReference type="Proteomes" id="UP001215280"/>
    </source>
</evidence>
<feature type="transmembrane region" description="Helical" evidence="7">
    <location>
        <begin position="464"/>
        <end position="485"/>
    </location>
</feature>
<protein>
    <submittedName>
        <fullName evidence="9">Vacuolar amino acid transporter 4</fullName>
    </submittedName>
</protein>
<dbReference type="Proteomes" id="UP001215280">
    <property type="component" value="Unassembled WGS sequence"/>
</dbReference>
<feature type="transmembrane region" description="Helical" evidence="7">
    <location>
        <begin position="678"/>
        <end position="696"/>
    </location>
</feature>
<keyword evidence="5 7" id="KW-0472">Membrane</keyword>
<feature type="transmembrane region" description="Helical" evidence="7">
    <location>
        <begin position="645"/>
        <end position="666"/>
    </location>
</feature>
<name>A0AAD7J6D9_9AGAR</name>
<comment type="subcellular location">
    <subcellularLocation>
        <location evidence="1">Membrane</location>
        <topology evidence="1">Multi-pass membrane protein</topology>
    </subcellularLocation>
</comment>
<evidence type="ECO:0000256" key="7">
    <source>
        <dbReference type="SAM" id="Phobius"/>
    </source>
</evidence>
<comment type="caution">
    <text evidence="9">The sequence shown here is derived from an EMBL/GenBank/DDBJ whole genome shotgun (WGS) entry which is preliminary data.</text>
</comment>
<dbReference type="GO" id="GO:0015179">
    <property type="term" value="F:L-amino acid transmembrane transporter activity"/>
    <property type="evidence" value="ECO:0007669"/>
    <property type="project" value="TreeGrafter"/>
</dbReference>
<evidence type="ECO:0000313" key="9">
    <source>
        <dbReference type="EMBL" id="KAJ7757737.1"/>
    </source>
</evidence>
<evidence type="ECO:0000256" key="4">
    <source>
        <dbReference type="ARBA" id="ARBA00022989"/>
    </source>
</evidence>
<accession>A0AAD7J6D9</accession>
<feature type="transmembrane region" description="Helical" evidence="7">
    <location>
        <begin position="622"/>
        <end position="639"/>
    </location>
</feature>
<evidence type="ECO:0000259" key="8">
    <source>
        <dbReference type="Pfam" id="PF01490"/>
    </source>
</evidence>
<reference evidence="9" key="1">
    <citation type="submission" date="2023-03" db="EMBL/GenBank/DDBJ databases">
        <title>Massive genome expansion in bonnet fungi (Mycena s.s.) driven by repeated elements and novel gene families across ecological guilds.</title>
        <authorList>
            <consortium name="Lawrence Berkeley National Laboratory"/>
            <person name="Harder C.B."/>
            <person name="Miyauchi S."/>
            <person name="Viragh M."/>
            <person name="Kuo A."/>
            <person name="Thoen E."/>
            <person name="Andreopoulos B."/>
            <person name="Lu D."/>
            <person name="Skrede I."/>
            <person name="Drula E."/>
            <person name="Henrissat B."/>
            <person name="Morin E."/>
            <person name="Kohler A."/>
            <person name="Barry K."/>
            <person name="LaButti K."/>
            <person name="Morin E."/>
            <person name="Salamov A."/>
            <person name="Lipzen A."/>
            <person name="Mereny Z."/>
            <person name="Hegedus B."/>
            <person name="Baldrian P."/>
            <person name="Stursova M."/>
            <person name="Weitz H."/>
            <person name="Taylor A."/>
            <person name="Grigoriev I.V."/>
            <person name="Nagy L.G."/>
            <person name="Martin F."/>
            <person name="Kauserud H."/>
        </authorList>
    </citation>
    <scope>NUCLEOTIDE SEQUENCE</scope>
    <source>
        <strain evidence="9">CBHHK188m</strain>
    </source>
</reference>
<keyword evidence="10" id="KW-1185">Reference proteome</keyword>
<proteinExistence type="inferred from homology"/>
<dbReference type="PANTHER" id="PTHR22950">
    <property type="entry name" value="AMINO ACID TRANSPORTER"/>
    <property type="match status" value="1"/>
</dbReference>
<dbReference type="AlphaFoldDB" id="A0AAD7J6D9"/>
<feature type="transmembrane region" description="Helical" evidence="7">
    <location>
        <begin position="434"/>
        <end position="452"/>
    </location>
</feature>
<organism evidence="9 10">
    <name type="scientific">Mycena maculata</name>
    <dbReference type="NCBI Taxonomy" id="230809"/>
    <lineage>
        <taxon>Eukaryota</taxon>
        <taxon>Fungi</taxon>
        <taxon>Dikarya</taxon>
        <taxon>Basidiomycota</taxon>
        <taxon>Agaricomycotina</taxon>
        <taxon>Agaricomycetes</taxon>
        <taxon>Agaricomycetidae</taxon>
        <taxon>Agaricales</taxon>
        <taxon>Marasmiineae</taxon>
        <taxon>Mycenaceae</taxon>
        <taxon>Mycena</taxon>
    </lineage>
</organism>
<feature type="transmembrane region" description="Helical" evidence="7">
    <location>
        <begin position="391"/>
        <end position="414"/>
    </location>
</feature>
<evidence type="ECO:0000256" key="6">
    <source>
        <dbReference type="SAM" id="MobiDB-lite"/>
    </source>
</evidence>
<feature type="region of interest" description="Disordered" evidence="6">
    <location>
        <begin position="115"/>
        <end position="169"/>
    </location>
</feature>
<evidence type="ECO:0000256" key="2">
    <source>
        <dbReference type="ARBA" id="ARBA00008066"/>
    </source>
</evidence>
<feature type="transmembrane region" description="Helical" evidence="7">
    <location>
        <begin position="309"/>
        <end position="328"/>
    </location>
</feature>
<dbReference type="EMBL" id="JARJLG010000057">
    <property type="protein sequence ID" value="KAJ7757737.1"/>
    <property type="molecule type" value="Genomic_DNA"/>
</dbReference>
<evidence type="ECO:0000256" key="5">
    <source>
        <dbReference type="ARBA" id="ARBA00023136"/>
    </source>
</evidence>
<feature type="compositionally biased region" description="Low complexity" evidence="6">
    <location>
        <begin position="150"/>
        <end position="159"/>
    </location>
</feature>
<keyword evidence="4 7" id="KW-1133">Transmembrane helix</keyword>